<keyword evidence="8" id="KW-1185">Reference proteome</keyword>
<reference evidence="7 8" key="1">
    <citation type="submission" date="2024-07" db="EMBL/GenBank/DDBJ databases">
        <title>Chromosome-level genome assembly of the water stick insect Ranatra chinensis (Heteroptera: Nepidae).</title>
        <authorList>
            <person name="Liu X."/>
        </authorList>
    </citation>
    <scope>NUCLEOTIDE SEQUENCE [LARGE SCALE GENOMIC DNA]</scope>
    <source>
        <strain evidence="7">Cailab_2021Rc</strain>
        <tissue evidence="7">Muscle</tissue>
    </source>
</reference>
<dbReference type="EMBL" id="JBFDAA010000005">
    <property type="protein sequence ID" value="KAL1132290.1"/>
    <property type="molecule type" value="Genomic_DNA"/>
</dbReference>
<keyword evidence="3" id="KW-0479">Metal-binding</keyword>
<dbReference type="GO" id="GO:0004089">
    <property type="term" value="F:carbonate dehydratase activity"/>
    <property type="evidence" value="ECO:0007669"/>
    <property type="project" value="UniProtKB-EC"/>
</dbReference>
<evidence type="ECO:0000256" key="2">
    <source>
        <dbReference type="ARBA" id="ARBA00012925"/>
    </source>
</evidence>
<dbReference type="SUPFAM" id="SSF51069">
    <property type="entry name" value="Carbonic anhydrase"/>
    <property type="match status" value="1"/>
</dbReference>
<feature type="domain" description="Alpha-carbonic anhydrase" evidence="6">
    <location>
        <begin position="1"/>
        <end position="248"/>
    </location>
</feature>
<comment type="caution">
    <text evidence="7">The sequence shown here is derived from an EMBL/GenBank/DDBJ whole genome shotgun (WGS) entry which is preliminary data.</text>
</comment>
<organism evidence="7 8">
    <name type="scientific">Ranatra chinensis</name>
    <dbReference type="NCBI Taxonomy" id="642074"/>
    <lineage>
        <taxon>Eukaryota</taxon>
        <taxon>Metazoa</taxon>
        <taxon>Ecdysozoa</taxon>
        <taxon>Arthropoda</taxon>
        <taxon>Hexapoda</taxon>
        <taxon>Insecta</taxon>
        <taxon>Pterygota</taxon>
        <taxon>Neoptera</taxon>
        <taxon>Paraneoptera</taxon>
        <taxon>Hemiptera</taxon>
        <taxon>Heteroptera</taxon>
        <taxon>Panheteroptera</taxon>
        <taxon>Nepomorpha</taxon>
        <taxon>Nepidae</taxon>
        <taxon>Ranatrinae</taxon>
        <taxon>Ranatra</taxon>
    </lineage>
</organism>
<dbReference type="PANTHER" id="PTHR18952:SF124">
    <property type="entry name" value="CARBONIC ANHYDRASE 7"/>
    <property type="match status" value="1"/>
</dbReference>
<dbReference type="FunFam" id="3.10.200.10:FF:000003">
    <property type="entry name" value="Carbonic anhydrase 12"/>
    <property type="match status" value="1"/>
</dbReference>
<sequence>VLGPEKWGILSETCSGKYQSPIDIEEHLVTRVYWKPLKFTGIHELPYTSTLTNNGHTVMLELNTDIPVMVSGGPLRGNYTFRQLHFHWGINDSAGSEDKINHHSYSMELHMVFFKTAYKSMDEAMKHKDGLSVLALFFEISDNDNRVYAELVDSLEKIIYPDTKVELPYQLPLEFLLPADKVHFFAYNGSLTTPPCSEVVTWVEFKHPVLLSHRQLEKFRTLRSHVGLLTHNTRPVQPLHGRPVFYNVGESRESSAFTIQPHLLTWTLMFLNFVYTACHRIS</sequence>
<dbReference type="AlphaFoldDB" id="A0ABD0YLZ0"/>
<dbReference type="Proteomes" id="UP001558652">
    <property type="component" value="Unassembled WGS sequence"/>
</dbReference>
<protein>
    <recommendedName>
        <fullName evidence="2">carbonic anhydrase</fullName>
        <ecNumber evidence="2">4.2.1.1</ecNumber>
    </recommendedName>
</protein>
<evidence type="ECO:0000256" key="5">
    <source>
        <dbReference type="ARBA" id="ARBA00023180"/>
    </source>
</evidence>
<dbReference type="Gene3D" id="3.10.200.10">
    <property type="entry name" value="Alpha carbonic anhydrase"/>
    <property type="match status" value="1"/>
</dbReference>
<evidence type="ECO:0000256" key="1">
    <source>
        <dbReference type="ARBA" id="ARBA00010718"/>
    </source>
</evidence>
<evidence type="ECO:0000259" key="6">
    <source>
        <dbReference type="PROSITE" id="PS51144"/>
    </source>
</evidence>
<dbReference type="PANTHER" id="PTHR18952">
    <property type="entry name" value="CARBONIC ANHYDRASE"/>
    <property type="match status" value="1"/>
</dbReference>
<evidence type="ECO:0000313" key="7">
    <source>
        <dbReference type="EMBL" id="KAL1132290.1"/>
    </source>
</evidence>
<feature type="non-terminal residue" evidence="7">
    <location>
        <position position="1"/>
    </location>
</feature>
<dbReference type="EC" id="4.2.1.1" evidence="2"/>
<dbReference type="InterPro" id="IPR036398">
    <property type="entry name" value="CA_dom_sf"/>
</dbReference>
<gene>
    <name evidence="7" type="ORF">AAG570_010247</name>
</gene>
<evidence type="ECO:0000256" key="4">
    <source>
        <dbReference type="ARBA" id="ARBA00022833"/>
    </source>
</evidence>
<proteinExistence type="inferred from homology"/>
<evidence type="ECO:0000313" key="8">
    <source>
        <dbReference type="Proteomes" id="UP001558652"/>
    </source>
</evidence>
<comment type="similarity">
    <text evidence="1">Belongs to the alpha-carbonic anhydrase family.</text>
</comment>
<evidence type="ECO:0000256" key="3">
    <source>
        <dbReference type="ARBA" id="ARBA00022723"/>
    </source>
</evidence>
<dbReference type="InterPro" id="IPR001148">
    <property type="entry name" value="CA_dom"/>
</dbReference>
<keyword evidence="4" id="KW-0862">Zinc</keyword>
<name>A0ABD0YLZ0_9HEMI</name>
<dbReference type="GO" id="GO:0046872">
    <property type="term" value="F:metal ion binding"/>
    <property type="evidence" value="ECO:0007669"/>
    <property type="project" value="UniProtKB-KW"/>
</dbReference>
<dbReference type="InterPro" id="IPR023561">
    <property type="entry name" value="Carbonic_anhydrase_a-class"/>
</dbReference>
<dbReference type="Pfam" id="PF00194">
    <property type="entry name" value="Carb_anhydrase"/>
    <property type="match status" value="1"/>
</dbReference>
<keyword evidence="5" id="KW-0325">Glycoprotein</keyword>
<dbReference type="CDD" id="cd00326">
    <property type="entry name" value="alpha_CA"/>
    <property type="match status" value="1"/>
</dbReference>
<accession>A0ABD0YLZ0</accession>
<dbReference type="PROSITE" id="PS51144">
    <property type="entry name" value="ALPHA_CA_2"/>
    <property type="match status" value="1"/>
</dbReference>
<dbReference type="SMART" id="SM01057">
    <property type="entry name" value="Carb_anhydrase"/>
    <property type="match status" value="1"/>
</dbReference>